<keyword evidence="1" id="KW-0472">Membrane</keyword>
<evidence type="ECO:0000256" key="1">
    <source>
        <dbReference type="SAM" id="Phobius"/>
    </source>
</evidence>
<dbReference type="InterPro" id="IPR010718">
    <property type="entry name" value="DUF1294"/>
</dbReference>
<proteinExistence type="predicted"/>
<evidence type="ECO:0000313" key="2">
    <source>
        <dbReference type="EMBL" id="MFC7321103.1"/>
    </source>
</evidence>
<organism evidence="2 3">
    <name type="scientific">Halobacillus campisalis</name>
    <dbReference type="NCBI Taxonomy" id="435909"/>
    <lineage>
        <taxon>Bacteria</taxon>
        <taxon>Bacillati</taxon>
        <taxon>Bacillota</taxon>
        <taxon>Bacilli</taxon>
        <taxon>Bacillales</taxon>
        <taxon>Bacillaceae</taxon>
        <taxon>Halobacillus</taxon>
    </lineage>
</organism>
<gene>
    <name evidence="2" type="ORF">ACFQMN_09445</name>
</gene>
<keyword evidence="1" id="KW-1133">Transmembrane helix</keyword>
<sequence length="86" mass="9844">MVYFLLINILLFFVVGYDKRQARKRKRRISEKNLWVLALIGGALGGVIGMQVYRHKTKHSSFKYGWPALAAIQLVILSVLFSSVFT</sequence>
<dbReference type="EMBL" id="JBHTBY010000006">
    <property type="protein sequence ID" value="MFC7321103.1"/>
    <property type="molecule type" value="Genomic_DNA"/>
</dbReference>
<keyword evidence="1" id="KW-0812">Transmembrane</keyword>
<dbReference type="RefSeq" id="WP_289214741.1">
    <property type="nucleotide sequence ID" value="NZ_JAPVRC010000001.1"/>
</dbReference>
<keyword evidence="3" id="KW-1185">Reference proteome</keyword>
<comment type="caution">
    <text evidence="2">The sequence shown here is derived from an EMBL/GenBank/DDBJ whole genome shotgun (WGS) entry which is preliminary data.</text>
</comment>
<evidence type="ECO:0000313" key="3">
    <source>
        <dbReference type="Proteomes" id="UP001596494"/>
    </source>
</evidence>
<dbReference type="Pfam" id="PF06961">
    <property type="entry name" value="DUF1294"/>
    <property type="match status" value="1"/>
</dbReference>
<dbReference type="Proteomes" id="UP001596494">
    <property type="component" value="Unassembled WGS sequence"/>
</dbReference>
<feature type="transmembrane region" description="Helical" evidence="1">
    <location>
        <begin position="65"/>
        <end position="85"/>
    </location>
</feature>
<accession>A0ABW2K2Y2</accession>
<protein>
    <submittedName>
        <fullName evidence="2">DUF1294 domain-containing protein</fullName>
    </submittedName>
</protein>
<feature type="transmembrane region" description="Helical" evidence="1">
    <location>
        <begin position="34"/>
        <end position="53"/>
    </location>
</feature>
<reference evidence="3" key="1">
    <citation type="journal article" date="2019" name="Int. J. Syst. Evol. Microbiol.">
        <title>The Global Catalogue of Microorganisms (GCM) 10K type strain sequencing project: providing services to taxonomists for standard genome sequencing and annotation.</title>
        <authorList>
            <consortium name="The Broad Institute Genomics Platform"/>
            <consortium name="The Broad Institute Genome Sequencing Center for Infectious Disease"/>
            <person name="Wu L."/>
            <person name="Ma J."/>
        </authorList>
    </citation>
    <scope>NUCLEOTIDE SEQUENCE [LARGE SCALE GENOMIC DNA]</scope>
    <source>
        <strain evidence="3">CCUG 73951</strain>
    </source>
</reference>
<name>A0ABW2K2Y2_9BACI</name>